<dbReference type="PANTHER" id="PTHR11183">
    <property type="entry name" value="GLYCOGENIN SUBFAMILY MEMBER"/>
    <property type="match status" value="1"/>
</dbReference>
<dbReference type="Pfam" id="PF01501">
    <property type="entry name" value="Glyco_transf_8"/>
    <property type="match status" value="1"/>
</dbReference>
<dbReference type="Gene3D" id="3.90.550.10">
    <property type="entry name" value="Spore Coat Polysaccharide Biosynthesis Protein SpsA, Chain A"/>
    <property type="match status" value="1"/>
</dbReference>
<dbReference type="SUPFAM" id="SSF53448">
    <property type="entry name" value="Nucleotide-diphospho-sugar transferases"/>
    <property type="match status" value="1"/>
</dbReference>
<dbReference type="EMBL" id="KP296186">
    <property type="protein sequence ID" value="AKN80719.1"/>
    <property type="molecule type" value="Genomic_DNA"/>
</dbReference>
<name>A0A0R7EYR7_9BBAC</name>
<organism evidence="1 2">
    <name type="scientific">Diatraea saccharalis granulovirus</name>
    <dbReference type="NCBI Taxonomy" id="1675862"/>
    <lineage>
        <taxon>Viruses</taxon>
        <taxon>Viruses incertae sedis</taxon>
        <taxon>Naldaviricetes</taxon>
        <taxon>Lefavirales</taxon>
        <taxon>Baculoviridae</taxon>
        <taxon>Betabaculovirus</taxon>
        <taxon>Betabaculovirus disaccharalis</taxon>
    </lineage>
</organism>
<evidence type="ECO:0000313" key="2">
    <source>
        <dbReference type="Proteomes" id="UP000203433"/>
    </source>
</evidence>
<sequence>MKCAYVTLVMLGNNYVKGAVALAKSLKNTGTEFDLVCLVTPDVTKIEDLKKLYTRVIFISYLYQKCGKMLTQRQHELYSKWIDFSFTKWRCFELTDYDKCIFLDADQIVLKNIDHLINIPARYALCHNPNYNSHFKRFNHADIITYKELEFMYDNFDLLGFTGTLVFTPDLSLSQHIFSILHNNSLVHLPNRFNNGYDEVVLTRAFIDLKIDVVQLDPQYTWNAGNYTALKNNHMPFVVNYYGDQKPWCEKVLFLDVFIWKYFYHK</sequence>
<dbReference type="Proteomes" id="UP000203433">
    <property type="component" value="Segment"/>
</dbReference>
<proteinExistence type="predicted"/>
<evidence type="ECO:0000313" key="1">
    <source>
        <dbReference type="EMBL" id="AKN80719.1"/>
    </source>
</evidence>
<protein>
    <submittedName>
        <fullName evidence="1">p13</fullName>
    </submittedName>
</protein>
<dbReference type="OrthoDB" id="8852at10239"/>
<gene>
    <name evidence="1" type="primary">p13</name>
</gene>
<dbReference type="GO" id="GO:0016757">
    <property type="term" value="F:glycosyltransferase activity"/>
    <property type="evidence" value="ECO:0007669"/>
    <property type="project" value="InterPro"/>
</dbReference>
<reference evidence="1 2" key="1">
    <citation type="journal article" date="2015" name="J. Virol.">
        <title>A betabaculovirus-encoded gp64 homolog is a functional envelope fusion protein.</title>
        <authorList>
            <person name="Ardisson-Araujo D.M."/>
            <person name="Melo F.L."/>
            <person name="Clem R.J."/>
            <person name="Wolff J.L."/>
            <person name="Ribeiro B.M."/>
        </authorList>
    </citation>
    <scope>NUCLEOTIDE SEQUENCE [LARGE SCALE GENOMIC DNA]</scope>
    <source>
        <strain evidence="1 2">Parana-2009</strain>
    </source>
</reference>
<dbReference type="KEGG" id="vg:26373994"/>
<accession>A0A0R7EYR7</accession>
<dbReference type="InterPro" id="IPR002495">
    <property type="entry name" value="Glyco_trans_8"/>
</dbReference>
<dbReference type="InterPro" id="IPR050587">
    <property type="entry name" value="GNT1/Glycosyltrans_8"/>
</dbReference>
<dbReference type="GeneID" id="26373994"/>
<dbReference type="InterPro" id="IPR029044">
    <property type="entry name" value="Nucleotide-diphossugar_trans"/>
</dbReference>
<keyword evidence="2" id="KW-1185">Reference proteome</keyword>
<dbReference type="RefSeq" id="YP_009182239.1">
    <property type="nucleotide sequence ID" value="NC_028491.1"/>
</dbReference>